<dbReference type="EMBL" id="LILC01000036">
    <property type="protein sequence ID" value="KOO40333.1"/>
    <property type="molecule type" value="Genomic_DNA"/>
</dbReference>
<dbReference type="InterPro" id="IPR040678">
    <property type="entry name" value="AbrB_C"/>
</dbReference>
<dbReference type="PANTHER" id="PTHR36432">
    <property type="match status" value="1"/>
</dbReference>
<dbReference type="PATRIC" id="fig|284581.3.peg.1838"/>
<dbReference type="PROSITE" id="PS51740">
    <property type="entry name" value="SPOVT_ABRB"/>
    <property type="match status" value="1"/>
</dbReference>
<name>A0A0M0KPL4_9BACI</name>
<dbReference type="GO" id="GO:0003677">
    <property type="term" value="F:DNA binding"/>
    <property type="evidence" value="ECO:0007669"/>
    <property type="project" value="UniProtKB-UniRule"/>
</dbReference>
<dbReference type="RefSeq" id="WP_053403501.1">
    <property type="nucleotide sequence ID" value="NZ_LILC01000036.1"/>
</dbReference>
<sequence>MQSIGIVRKVDELGRVVLPKELRKAFDIKHKEPLEIFVDQDQIILQKYHSRGVCAVTGEYTPQNRKFGNGNIILSPKGIEILLNQLESLKGK</sequence>
<organism evidence="3 4">
    <name type="scientific">Priestia koreensis</name>
    <dbReference type="NCBI Taxonomy" id="284581"/>
    <lineage>
        <taxon>Bacteria</taxon>
        <taxon>Bacillati</taxon>
        <taxon>Bacillota</taxon>
        <taxon>Bacilli</taxon>
        <taxon>Bacillales</taxon>
        <taxon>Bacillaceae</taxon>
        <taxon>Priestia</taxon>
    </lineage>
</organism>
<dbReference type="Pfam" id="PF18277">
    <property type="entry name" value="AbrB_C"/>
    <property type="match status" value="1"/>
</dbReference>
<feature type="domain" description="SpoVT-AbrB" evidence="2">
    <location>
        <begin position="5"/>
        <end position="50"/>
    </location>
</feature>
<protein>
    <submittedName>
        <fullName evidence="3">AbrB family transcriptional regulator</fullName>
    </submittedName>
</protein>
<dbReference type="SUPFAM" id="SSF89447">
    <property type="entry name" value="AbrB/MazE/MraZ-like"/>
    <property type="match status" value="1"/>
</dbReference>
<reference evidence="4" key="1">
    <citation type="submission" date="2015-08" db="EMBL/GenBank/DDBJ databases">
        <title>Fjat-14210 dsm16467.</title>
        <authorList>
            <person name="Liu B."/>
            <person name="Wang J."/>
            <person name="Zhu Y."/>
            <person name="Liu G."/>
            <person name="Chen Q."/>
            <person name="Chen Z."/>
            <person name="Lan J."/>
            <person name="Che J."/>
            <person name="Ge C."/>
            <person name="Shi H."/>
            <person name="Pan Z."/>
            <person name="Liu X."/>
        </authorList>
    </citation>
    <scope>NUCLEOTIDE SEQUENCE [LARGE SCALE GENOMIC DNA]</scope>
    <source>
        <strain evidence="4">DSM 16467</strain>
    </source>
</reference>
<gene>
    <name evidence="3" type="ORF">AMD01_21530</name>
</gene>
<keyword evidence="1" id="KW-0238">DNA-binding</keyword>
<dbReference type="InterPro" id="IPR052731">
    <property type="entry name" value="B_subtilis_Trans_State_Reg"/>
</dbReference>
<dbReference type="STRING" id="284581.AMD01_21530"/>
<dbReference type="NCBIfam" id="TIGR01439">
    <property type="entry name" value="lp_hng_hel_AbrB"/>
    <property type="match status" value="1"/>
</dbReference>
<dbReference type="PANTHER" id="PTHR36432:SF4">
    <property type="entry name" value="TRANSITION STATE REGULATOR ABH-RELATED"/>
    <property type="match status" value="1"/>
</dbReference>
<dbReference type="Proteomes" id="UP000037558">
    <property type="component" value="Unassembled WGS sequence"/>
</dbReference>
<dbReference type="InterPro" id="IPR037914">
    <property type="entry name" value="SpoVT-AbrB_sf"/>
</dbReference>
<dbReference type="AlphaFoldDB" id="A0A0M0KPL4"/>
<dbReference type="InterPro" id="IPR007159">
    <property type="entry name" value="SpoVT-AbrB_dom"/>
</dbReference>
<evidence type="ECO:0000259" key="2">
    <source>
        <dbReference type="PROSITE" id="PS51740"/>
    </source>
</evidence>
<proteinExistence type="predicted"/>
<dbReference type="SMART" id="SM00966">
    <property type="entry name" value="SpoVT_AbrB"/>
    <property type="match status" value="1"/>
</dbReference>
<evidence type="ECO:0000313" key="3">
    <source>
        <dbReference type="EMBL" id="KOO40333.1"/>
    </source>
</evidence>
<dbReference type="Gene3D" id="2.10.260.10">
    <property type="match status" value="1"/>
</dbReference>
<dbReference type="OrthoDB" id="9782993at2"/>
<dbReference type="Pfam" id="PF04014">
    <property type="entry name" value="MazE_antitoxin"/>
    <property type="match status" value="1"/>
</dbReference>
<evidence type="ECO:0000313" key="4">
    <source>
        <dbReference type="Proteomes" id="UP000037558"/>
    </source>
</evidence>
<keyword evidence="4" id="KW-1185">Reference proteome</keyword>
<accession>A0A0M0KPL4</accession>
<evidence type="ECO:0000256" key="1">
    <source>
        <dbReference type="PROSITE-ProRule" id="PRU01076"/>
    </source>
</evidence>
<comment type="caution">
    <text evidence="3">The sequence shown here is derived from an EMBL/GenBank/DDBJ whole genome shotgun (WGS) entry which is preliminary data.</text>
</comment>